<protein>
    <submittedName>
        <fullName evidence="2">Uncharacterized protein</fullName>
    </submittedName>
</protein>
<reference evidence="2" key="1">
    <citation type="submission" date="2020-09" db="EMBL/GenBank/DDBJ databases">
        <title>Genome-Enabled Discovery of Anthraquinone Biosynthesis in Senna tora.</title>
        <authorList>
            <person name="Kang S.-H."/>
            <person name="Pandey R.P."/>
            <person name="Lee C.-M."/>
            <person name="Sim J.-S."/>
            <person name="Jeong J.-T."/>
            <person name="Choi B.-S."/>
            <person name="Jung M."/>
            <person name="Ginzburg D."/>
            <person name="Zhao K."/>
            <person name="Won S.Y."/>
            <person name="Oh T.-J."/>
            <person name="Yu Y."/>
            <person name="Kim N.-H."/>
            <person name="Lee O.R."/>
            <person name="Lee T.-H."/>
            <person name="Bashyal P."/>
            <person name="Kim T.-S."/>
            <person name="Lee W.-H."/>
            <person name="Kawkins C."/>
            <person name="Kim C.-K."/>
            <person name="Kim J.S."/>
            <person name="Ahn B.O."/>
            <person name="Rhee S.Y."/>
            <person name="Sohng J.K."/>
        </authorList>
    </citation>
    <scope>NUCLEOTIDE SEQUENCE</scope>
    <source>
        <tissue evidence="2">Leaf</tissue>
    </source>
</reference>
<feature type="compositionally biased region" description="Basic residues" evidence="1">
    <location>
        <begin position="28"/>
        <end position="38"/>
    </location>
</feature>
<feature type="region of interest" description="Disordered" evidence="1">
    <location>
        <begin position="27"/>
        <end position="52"/>
    </location>
</feature>
<organism evidence="2 3">
    <name type="scientific">Senna tora</name>
    <dbReference type="NCBI Taxonomy" id="362788"/>
    <lineage>
        <taxon>Eukaryota</taxon>
        <taxon>Viridiplantae</taxon>
        <taxon>Streptophyta</taxon>
        <taxon>Embryophyta</taxon>
        <taxon>Tracheophyta</taxon>
        <taxon>Spermatophyta</taxon>
        <taxon>Magnoliopsida</taxon>
        <taxon>eudicotyledons</taxon>
        <taxon>Gunneridae</taxon>
        <taxon>Pentapetalae</taxon>
        <taxon>rosids</taxon>
        <taxon>fabids</taxon>
        <taxon>Fabales</taxon>
        <taxon>Fabaceae</taxon>
        <taxon>Caesalpinioideae</taxon>
        <taxon>Cassia clade</taxon>
        <taxon>Senna</taxon>
    </lineage>
</organism>
<gene>
    <name evidence="2" type="ORF">G2W53_007970</name>
</gene>
<proteinExistence type="predicted"/>
<sequence length="52" mass="6114">MKEGKLEDLEQERHRDYGRDCSRILTRGPRRLTRRREHHSPPSESLAVVSTA</sequence>
<evidence type="ECO:0000313" key="3">
    <source>
        <dbReference type="Proteomes" id="UP000634136"/>
    </source>
</evidence>
<dbReference type="AlphaFoldDB" id="A0A834X970"/>
<evidence type="ECO:0000313" key="2">
    <source>
        <dbReference type="EMBL" id="KAF7839488.1"/>
    </source>
</evidence>
<name>A0A834X970_9FABA</name>
<evidence type="ECO:0000256" key="1">
    <source>
        <dbReference type="SAM" id="MobiDB-lite"/>
    </source>
</evidence>
<accession>A0A834X970</accession>
<dbReference type="EMBL" id="JAAIUW010000003">
    <property type="protein sequence ID" value="KAF7839488.1"/>
    <property type="molecule type" value="Genomic_DNA"/>
</dbReference>
<keyword evidence="3" id="KW-1185">Reference proteome</keyword>
<comment type="caution">
    <text evidence="2">The sequence shown here is derived from an EMBL/GenBank/DDBJ whole genome shotgun (WGS) entry which is preliminary data.</text>
</comment>
<dbReference type="Proteomes" id="UP000634136">
    <property type="component" value="Unassembled WGS sequence"/>
</dbReference>